<dbReference type="OrthoDB" id="8076455at2"/>
<evidence type="ECO:0000313" key="2">
    <source>
        <dbReference type="EMBL" id="EKS35489.1"/>
    </source>
</evidence>
<comment type="caution">
    <text evidence="2">The sequence shown here is derived from an EMBL/GenBank/DDBJ whole genome shotgun (WGS) entry which is preliminary data.</text>
</comment>
<organism evidence="2 3">
    <name type="scientific">Afipia clevelandensis ATCC 49720</name>
    <dbReference type="NCBI Taxonomy" id="883079"/>
    <lineage>
        <taxon>Bacteria</taxon>
        <taxon>Pseudomonadati</taxon>
        <taxon>Pseudomonadota</taxon>
        <taxon>Alphaproteobacteria</taxon>
        <taxon>Hyphomicrobiales</taxon>
        <taxon>Nitrobacteraceae</taxon>
        <taxon>Afipia</taxon>
    </lineage>
</organism>
<sequence length="150" mass="17396">MNNQKSEACVRTFIDSYYVGEVARMESCCADTFTSLTHAPVEIFPHLGFHQGRDWIAQAIRIQKERYAERRYTIEFVIADEVQAATLTQAALTKRGDRRVITLHVGEFFTLRDGLITEHRSMFDSFDLIQQLLGRDLTDEFAVRMKDVMR</sequence>
<name>K8P413_9BRAD</name>
<reference evidence="2 3" key="1">
    <citation type="submission" date="2012-04" db="EMBL/GenBank/DDBJ databases">
        <title>The Genome Sequence of Afipia clevelandensis ATCC 49720.</title>
        <authorList>
            <consortium name="The Broad Institute Genome Sequencing Platform"/>
            <person name="Earl A."/>
            <person name="Ward D."/>
            <person name="Feldgarden M."/>
            <person name="Gevers D."/>
            <person name="Huys G."/>
            <person name="Walker B."/>
            <person name="Young S.K."/>
            <person name="Zeng Q."/>
            <person name="Gargeya S."/>
            <person name="Fitzgerald M."/>
            <person name="Haas B."/>
            <person name="Abouelleil A."/>
            <person name="Alvarado L."/>
            <person name="Arachchi H.M."/>
            <person name="Berlin A."/>
            <person name="Chapman S.B."/>
            <person name="Goldberg J."/>
            <person name="Griggs A."/>
            <person name="Gujja S."/>
            <person name="Hansen M."/>
            <person name="Howarth C."/>
            <person name="Imamovic A."/>
            <person name="Larimer J."/>
            <person name="McCowen C."/>
            <person name="Montmayeur A."/>
            <person name="Murphy C."/>
            <person name="Neiman D."/>
            <person name="Pearson M."/>
            <person name="Priest M."/>
            <person name="Roberts A."/>
            <person name="Saif S."/>
            <person name="Shea T."/>
            <person name="Sisk P."/>
            <person name="Sykes S."/>
            <person name="Wortman J."/>
            <person name="Nusbaum C."/>
            <person name="Birren B."/>
        </authorList>
    </citation>
    <scope>NUCLEOTIDE SEQUENCE [LARGE SCALE GENOMIC DNA]</scope>
    <source>
        <strain evidence="2 3">ATCC 49720</strain>
    </source>
</reference>
<dbReference type="Proteomes" id="UP000001095">
    <property type="component" value="Unassembled WGS sequence"/>
</dbReference>
<dbReference type="Gene3D" id="3.10.450.50">
    <property type="match status" value="1"/>
</dbReference>
<proteinExistence type="predicted"/>
<dbReference type="HOGENOM" id="CLU_107220_0_0_5"/>
<gene>
    <name evidence="2" type="ORF">HMPREF9696_02324</name>
</gene>
<dbReference type="AlphaFoldDB" id="K8P413"/>
<dbReference type="RefSeq" id="WP_002713190.1">
    <property type="nucleotide sequence ID" value="NZ_KB375281.1"/>
</dbReference>
<evidence type="ECO:0000259" key="1">
    <source>
        <dbReference type="Pfam" id="PF12680"/>
    </source>
</evidence>
<accession>K8P413</accession>
<dbReference type="PATRIC" id="fig|883079.3.peg.2365"/>
<dbReference type="Pfam" id="PF12680">
    <property type="entry name" value="SnoaL_2"/>
    <property type="match status" value="1"/>
</dbReference>
<dbReference type="InterPro" id="IPR032710">
    <property type="entry name" value="NTF2-like_dom_sf"/>
</dbReference>
<feature type="domain" description="SnoaL-like" evidence="1">
    <location>
        <begin position="10"/>
        <end position="119"/>
    </location>
</feature>
<dbReference type="SUPFAM" id="SSF54427">
    <property type="entry name" value="NTF2-like"/>
    <property type="match status" value="1"/>
</dbReference>
<keyword evidence="3" id="KW-1185">Reference proteome</keyword>
<dbReference type="EMBL" id="AGWY01000010">
    <property type="protein sequence ID" value="EKS35489.1"/>
    <property type="molecule type" value="Genomic_DNA"/>
</dbReference>
<dbReference type="InterPro" id="IPR037401">
    <property type="entry name" value="SnoaL-like"/>
</dbReference>
<evidence type="ECO:0000313" key="3">
    <source>
        <dbReference type="Proteomes" id="UP000001095"/>
    </source>
</evidence>
<protein>
    <recommendedName>
        <fullName evidence="1">SnoaL-like domain-containing protein</fullName>
    </recommendedName>
</protein>